<keyword evidence="1" id="KW-0433">Leucine-rich repeat</keyword>
<dbReference type="EMBL" id="QZWG01000012">
    <property type="protein sequence ID" value="RZB75737.1"/>
    <property type="molecule type" value="Genomic_DNA"/>
</dbReference>
<keyword evidence="2" id="KW-0677">Repeat</keyword>
<protein>
    <submittedName>
        <fullName evidence="4">TMV resistance protein N</fullName>
    </submittedName>
</protein>
<dbReference type="SUPFAM" id="SSF52058">
    <property type="entry name" value="L domain-like"/>
    <property type="match status" value="1"/>
</dbReference>
<feature type="domain" description="Disease resistance protein Roq1-like winged-helix" evidence="3">
    <location>
        <begin position="82"/>
        <end position="149"/>
    </location>
</feature>
<dbReference type="Pfam" id="PF23282">
    <property type="entry name" value="WHD_ROQ1"/>
    <property type="match status" value="1"/>
</dbReference>
<dbReference type="SUPFAM" id="SSF46785">
    <property type="entry name" value="Winged helix' DNA-binding domain"/>
    <property type="match status" value="1"/>
</dbReference>
<organism evidence="4 5">
    <name type="scientific">Glycine soja</name>
    <name type="common">Wild soybean</name>
    <dbReference type="NCBI Taxonomy" id="3848"/>
    <lineage>
        <taxon>Eukaryota</taxon>
        <taxon>Viridiplantae</taxon>
        <taxon>Streptophyta</taxon>
        <taxon>Embryophyta</taxon>
        <taxon>Tracheophyta</taxon>
        <taxon>Spermatophyta</taxon>
        <taxon>Magnoliopsida</taxon>
        <taxon>eudicotyledons</taxon>
        <taxon>Gunneridae</taxon>
        <taxon>Pentapetalae</taxon>
        <taxon>rosids</taxon>
        <taxon>fabids</taxon>
        <taxon>Fabales</taxon>
        <taxon>Fabaceae</taxon>
        <taxon>Papilionoideae</taxon>
        <taxon>50 kb inversion clade</taxon>
        <taxon>NPAAA clade</taxon>
        <taxon>indigoferoid/millettioid clade</taxon>
        <taxon>Phaseoleae</taxon>
        <taxon>Glycine</taxon>
        <taxon>Glycine subgen. Soja</taxon>
    </lineage>
</organism>
<name>A0A445HPL6_GLYSO</name>
<dbReference type="GO" id="GO:0006952">
    <property type="term" value="P:defense response"/>
    <property type="evidence" value="ECO:0007669"/>
    <property type="project" value="InterPro"/>
</dbReference>
<evidence type="ECO:0000313" key="4">
    <source>
        <dbReference type="EMBL" id="RZB75737.1"/>
    </source>
</evidence>
<dbReference type="AlphaFoldDB" id="A0A445HPL6"/>
<evidence type="ECO:0000259" key="3">
    <source>
        <dbReference type="Pfam" id="PF23282"/>
    </source>
</evidence>
<reference evidence="4 5" key="1">
    <citation type="submission" date="2018-09" db="EMBL/GenBank/DDBJ databases">
        <title>A high-quality reference genome of wild soybean provides a powerful tool to mine soybean genomes.</title>
        <authorList>
            <person name="Xie M."/>
            <person name="Chung C.Y.L."/>
            <person name="Li M.-W."/>
            <person name="Wong F.-L."/>
            <person name="Chan T.-F."/>
            <person name="Lam H.-M."/>
        </authorList>
    </citation>
    <scope>NUCLEOTIDE SEQUENCE [LARGE SCALE GENOMIC DNA]</scope>
    <source>
        <strain evidence="5">cv. W05</strain>
        <tissue evidence="4">Hypocotyl of etiolated seedlings</tissue>
    </source>
</reference>
<comment type="caution">
    <text evidence="4">The sequence shown here is derived from an EMBL/GenBank/DDBJ whole genome shotgun (WGS) entry which is preliminary data.</text>
</comment>
<evidence type="ECO:0000256" key="2">
    <source>
        <dbReference type="ARBA" id="ARBA00022737"/>
    </source>
</evidence>
<evidence type="ECO:0000256" key="1">
    <source>
        <dbReference type="ARBA" id="ARBA00022614"/>
    </source>
</evidence>
<sequence>MAAESKTYQDTADTRRGAKSALVPMAARKATSADTIDIVDTKQENLPKCSEEGGFSTRARPGENRNITDVLRISFNELDDIDKEVFLVIACFFYDGYKEQYVKEILDFRGLYPEYGLQVLVDKSFIVIHEGCIEMHGLLRDLGRCIAQEKLWHRKDLYKVLSHNKAKVYLEAIVIEYHFPQTMMRVDALSKMSHLKLLTLQFVKFSGSLNYLSDELGYLNWFEYPFDCLPPSFQPDKLVELILRCNSIKQLWEGTKHLPNLRRLNLSHSKNLFEMGNLGESLNLESLYLEGCIQIKHIDPSIGILRKLIFVNLKDCKSLTKLPHFGEDFSLEILYLEGCMQLRWIDPSIDHLRKLSVLNLKDCINLVSLPNSLLGHISFEFLSLSSYSKLYNIQLLDESRDVENLKKLEIGEAPIHSQSSSSYLKAHDDFVSCLFPSSPIFQSMHQLDLSLCNLLQIPDAIGNL</sequence>
<proteinExistence type="predicted"/>
<dbReference type="PANTHER" id="PTHR11017:SF259">
    <property type="entry name" value="ADP-RIBOSYL CYCLASE_CYCLIC ADP-RIBOSE HYDROLASE"/>
    <property type="match status" value="1"/>
</dbReference>
<dbReference type="InterPro" id="IPR011713">
    <property type="entry name" value="Leu-rich_rpt_3"/>
</dbReference>
<keyword evidence="5" id="KW-1185">Reference proteome</keyword>
<evidence type="ECO:0000313" key="5">
    <source>
        <dbReference type="Proteomes" id="UP000289340"/>
    </source>
</evidence>
<dbReference type="Proteomes" id="UP000289340">
    <property type="component" value="Chromosome 12"/>
</dbReference>
<dbReference type="InterPro" id="IPR032675">
    <property type="entry name" value="LRR_dom_sf"/>
</dbReference>
<accession>A0A445HPL6</accession>
<dbReference type="Gene3D" id="3.80.10.10">
    <property type="entry name" value="Ribonuclease Inhibitor"/>
    <property type="match status" value="1"/>
</dbReference>
<dbReference type="InterPro" id="IPR044974">
    <property type="entry name" value="Disease_R_plants"/>
</dbReference>
<dbReference type="InterPro" id="IPR058192">
    <property type="entry name" value="WHD_ROQ1-like"/>
</dbReference>
<dbReference type="InterPro" id="IPR036390">
    <property type="entry name" value="WH_DNA-bd_sf"/>
</dbReference>
<gene>
    <name evidence="4" type="ORF">D0Y65_034291</name>
</gene>
<dbReference type="Pfam" id="PF07725">
    <property type="entry name" value="LRR_3"/>
    <property type="match status" value="1"/>
</dbReference>
<dbReference type="PANTHER" id="PTHR11017">
    <property type="entry name" value="LEUCINE-RICH REPEAT-CONTAINING PROTEIN"/>
    <property type="match status" value="1"/>
</dbReference>